<dbReference type="AlphaFoldDB" id="A0A5N5NA84"/>
<feature type="transmembrane region" description="Helical" evidence="8">
    <location>
        <begin position="486"/>
        <end position="504"/>
    </location>
</feature>
<dbReference type="EMBL" id="VDCV01000003">
    <property type="protein sequence ID" value="KAB5564414.1"/>
    <property type="molecule type" value="Genomic_DNA"/>
</dbReference>
<dbReference type="PANTHER" id="PTHR31500">
    <property type="entry name" value="AT-HOOK MOTIF NUCLEAR-LOCALIZED PROTEIN 9"/>
    <property type="match status" value="1"/>
</dbReference>
<feature type="compositionally biased region" description="Polar residues" evidence="7">
    <location>
        <begin position="21"/>
        <end position="40"/>
    </location>
</feature>
<organism evidence="10 11">
    <name type="scientific">Salix brachista</name>
    <dbReference type="NCBI Taxonomy" id="2182728"/>
    <lineage>
        <taxon>Eukaryota</taxon>
        <taxon>Viridiplantae</taxon>
        <taxon>Streptophyta</taxon>
        <taxon>Embryophyta</taxon>
        <taxon>Tracheophyta</taxon>
        <taxon>Spermatophyta</taxon>
        <taxon>Magnoliopsida</taxon>
        <taxon>eudicotyledons</taxon>
        <taxon>Gunneridae</taxon>
        <taxon>Pentapetalae</taxon>
        <taxon>rosids</taxon>
        <taxon>fabids</taxon>
        <taxon>Malpighiales</taxon>
        <taxon>Salicaceae</taxon>
        <taxon>Saliceae</taxon>
        <taxon>Salix</taxon>
    </lineage>
</organism>
<dbReference type="InterPro" id="IPR039605">
    <property type="entry name" value="AHL"/>
</dbReference>
<name>A0A5N5NA84_9ROSI</name>
<evidence type="ECO:0000256" key="7">
    <source>
        <dbReference type="SAM" id="MobiDB-lite"/>
    </source>
</evidence>
<evidence type="ECO:0000256" key="6">
    <source>
        <dbReference type="RuleBase" id="RU367031"/>
    </source>
</evidence>
<sequence length="672" mass="71813">METTVSSTSGGGGVTVVASDAPSNYQIAPRSDSNQNSTAGSAPPAPPQAPPAPPQAPPAPPQAPSAPLQAPPPHTPSAAATMPLKKKRGRPRKYGPDGSVTMALSPKPISSAAPASSPVIDFSVAKHKKIKPVSKAKYELENLGFKFGSLMLLSVVFCDVCFNVRESRVVFSTVAELALFNLGGLLAHLLNLAFSTRAALKIAWRLESPQISLYCYSSHTSHQFMGLYFDYVILRVLNLKFLRFSALVFLLPLSCIMLLEVCEWVACSVGANFTPHIITVNAGEDVTMKIISFSQQGPRAICVLSANGVISSVTLRQPDSSGGTLTYEGRFEILSLSGSFMPSETGGARSRSGGMSVSLASPDGRVVGGGVAGLLVAASPVQVVVGSFLAGNQHEQKPKKQKHDSLSGVMPTSAIPISSADPKSNFSSSSFRGDSWSPLPPESRNKPADINLTLPAGEMKLVALPVSLFITFSLVASVVLNFSSAVFLYLLFNILLWVIVLWSYKPSKVEFDGLWPPLPSSCDGEEDPCVKNKVENQSNWNAESSCEVAGDTCFKSENHNNEKDQGNGNAESSCEVAGDTYVESKSENHNNEKDRDNGNGKDNDEKYGCSDGCDDDDDGSAGVIGRQDVAEEFDDNLEKRIEDFIAKVNKRWREEKLIEASNKQSPLSSAVV</sequence>
<keyword evidence="11" id="KW-1185">Reference proteome</keyword>
<evidence type="ECO:0000313" key="10">
    <source>
        <dbReference type="EMBL" id="KAB5564414.1"/>
    </source>
</evidence>
<keyword evidence="8" id="KW-1133">Transmembrane helix</keyword>
<evidence type="ECO:0000256" key="3">
    <source>
        <dbReference type="ARBA" id="ARBA00023125"/>
    </source>
</evidence>
<proteinExistence type="predicted"/>
<comment type="caution">
    <text evidence="10">The sequence shown here is derived from an EMBL/GenBank/DDBJ whole genome shotgun (WGS) entry which is preliminary data.</text>
</comment>
<comment type="function">
    <text evidence="6">Transcription factor that specifically binds AT-rich DNA sequences related to the nuclear matrix attachment regions (MARs).</text>
</comment>
<dbReference type="SUPFAM" id="SSF117856">
    <property type="entry name" value="AF0104/ALDC/Ptd012-like"/>
    <property type="match status" value="1"/>
</dbReference>
<feature type="compositionally biased region" description="Basic and acidic residues" evidence="7">
    <location>
        <begin position="582"/>
        <end position="608"/>
    </location>
</feature>
<dbReference type="Gene3D" id="3.30.1330.80">
    <property type="entry name" value="Hypothetical protein, similar to alpha- acetolactate decarboxylase, domain 2"/>
    <property type="match status" value="1"/>
</dbReference>
<evidence type="ECO:0000256" key="5">
    <source>
        <dbReference type="ARBA" id="ARBA00023242"/>
    </source>
</evidence>
<gene>
    <name evidence="10" type="ORF">DKX38_004468</name>
</gene>
<evidence type="ECO:0000256" key="2">
    <source>
        <dbReference type="ARBA" id="ARBA00023015"/>
    </source>
</evidence>
<evidence type="ECO:0000313" key="11">
    <source>
        <dbReference type="Proteomes" id="UP000326939"/>
    </source>
</evidence>
<dbReference type="PROSITE" id="PS51742">
    <property type="entry name" value="PPC"/>
    <property type="match status" value="1"/>
</dbReference>
<keyword evidence="3 6" id="KW-0238">DNA-binding</keyword>
<feature type="compositionally biased region" description="Low complexity" evidence="7">
    <location>
        <begin position="418"/>
        <end position="437"/>
    </location>
</feature>
<feature type="domain" description="PPC" evidence="9">
    <location>
        <begin position="270"/>
        <end position="409"/>
    </location>
</feature>
<comment type="domain">
    <text evidence="6">The PPC domain mediates interactions between AHL proteins.</text>
</comment>
<comment type="subcellular location">
    <subcellularLocation>
        <location evidence="1 6">Nucleus</location>
    </subcellularLocation>
</comment>
<feature type="compositionally biased region" description="Basic residues" evidence="7">
    <location>
        <begin position="84"/>
        <end position="93"/>
    </location>
</feature>
<feature type="transmembrane region" description="Helical" evidence="8">
    <location>
        <begin position="461"/>
        <end position="480"/>
    </location>
</feature>
<dbReference type="GO" id="GO:0003680">
    <property type="term" value="F:minor groove of adenine-thymine-rich DNA binding"/>
    <property type="evidence" value="ECO:0007669"/>
    <property type="project" value="UniProtKB-UniRule"/>
</dbReference>
<feature type="region of interest" description="Disordered" evidence="7">
    <location>
        <begin position="1"/>
        <end position="106"/>
    </location>
</feature>
<keyword evidence="8" id="KW-0812">Transmembrane</keyword>
<evidence type="ECO:0000256" key="4">
    <source>
        <dbReference type="ARBA" id="ARBA00023163"/>
    </source>
</evidence>
<dbReference type="Pfam" id="PF03479">
    <property type="entry name" value="PCC"/>
    <property type="match status" value="1"/>
</dbReference>
<feature type="region of interest" description="Disordered" evidence="7">
    <location>
        <begin position="413"/>
        <end position="444"/>
    </location>
</feature>
<evidence type="ECO:0000256" key="1">
    <source>
        <dbReference type="ARBA" id="ARBA00004123"/>
    </source>
</evidence>
<keyword evidence="5 6" id="KW-0539">Nucleus</keyword>
<reference evidence="11" key="1">
    <citation type="journal article" date="2019" name="Gigascience">
        <title>De novo genome assembly of the endangered Acer yangbiense, a plant species with extremely small populations endemic to Yunnan Province, China.</title>
        <authorList>
            <person name="Yang J."/>
            <person name="Wariss H.M."/>
            <person name="Tao L."/>
            <person name="Zhang R."/>
            <person name="Yun Q."/>
            <person name="Hollingsworth P."/>
            <person name="Dao Z."/>
            <person name="Luo G."/>
            <person name="Guo H."/>
            <person name="Ma Y."/>
            <person name="Sun W."/>
        </authorList>
    </citation>
    <scope>NUCLEOTIDE SEQUENCE [LARGE SCALE GENOMIC DNA]</scope>
    <source>
        <strain evidence="11">cv. br00</strain>
    </source>
</reference>
<protein>
    <recommendedName>
        <fullName evidence="6">AT-hook motif nuclear-localized protein</fullName>
    </recommendedName>
</protein>
<keyword evidence="4 6" id="KW-0804">Transcription</keyword>
<dbReference type="Proteomes" id="UP000326939">
    <property type="component" value="Chromosome 3"/>
</dbReference>
<accession>A0A5N5NA84</accession>
<evidence type="ECO:0000259" key="9">
    <source>
        <dbReference type="PROSITE" id="PS51742"/>
    </source>
</evidence>
<dbReference type="CDD" id="cd11378">
    <property type="entry name" value="DUF296"/>
    <property type="match status" value="1"/>
</dbReference>
<dbReference type="FunFam" id="3.30.1330.80:FF:000003">
    <property type="entry name" value="AT-hook motif nuclear-localized protein 1-like"/>
    <property type="match status" value="1"/>
</dbReference>
<evidence type="ECO:0000256" key="8">
    <source>
        <dbReference type="SAM" id="Phobius"/>
    </source>
</evidence>
<feature type="compositionally biased region" description="Pro residues" evidence="7">
    <location>
        <begin position="43"/>
        <end position="75"/>
    </location>
</feature>
<keyword evidence="8" id="KW-0472">Membrane</keyword>
<keyword evidence="2 6" id="KW-0805">Transcription regulation</keyword>
<dbReference type="PANTHER" id="PTHR31500:SF7">
    <property type="entry name" value="AT-HOOK MOTIF NUCLEAR-LOCALIZED PROTEIN 1"/>
    <property type="match status" value="1"/>
</dbReference>
<dbReference type="GO" id="GO:0005634">
    <property type="term" value="C:nucleus"/>
    <property type="evidence" value="ECO:0007669"/>
    <property type="project" value="UniProtKB-SubCell"/>
</dbReference>
<feature type="region of interest" description="Disordered" evidence="7">
    <location>
        <begin position="557"/>
        <end position="623"/>
    </location>
</feature>
<dbReference type="InterPro" id="IPR005175">
    <property type="entry name" value="PPC_dom"/>
</dbReference>